<keyword evidence="1" id="KW-0472">Membrane</keyword>
<dbReference type="RefSeq" id="WP_141462906.1">
    <property type="nucleotide sequence ID" value="NZ_RBZW01000004.1"/>
</dbReference>
<sequence>MNAATGVDGRSDRFDRTSLSLAVVDITLVICLLLVGQRSHGIDPIADPLATIETVFPFLAGWIVAAVLAGLYTRNMSPSRVLRLTTITWLAAANIGLILRSSPAFDGGASWPFALVITATGLVVLVGWRLCYTAWRNWVQ</sequence>
<gene>
    <name evidence="2" type="ORF">D8Y22_01760</name>
</gene>
<dbReference type="AlphaFoldDB" id="A0A4S3TV38"/>
<keyword evidence="3" id="KW-1185">Reference proteome</keyword>
<feature type="transmembrane region" description="Helical" evidence="1">
    <location>
        <begin position="81"/>
        <end position="99"/>
    </location>
</feature>
<protein>
    <submittedName>
        <fullName evidence="2">DUF3054 domain-containing protein</fullName>
    </submittedName>
</protein>
<dbReference type="EMBL" id="RBZW01000004">
    <property type="protein sequence ID" value="THE66548.1"/>
    <property type="molecule type" value="Genomic_DNA"/>
</dbReference>
<evidence type="ECO:0000256" key="1">
    <source>
        <dbReference type="SAM" id="Phobius"/>
    </source>
</evidence>
<reference evidence="2 3" key="1">
    <citation type="submission" date="2018-10" db="EMBL/GenBank/DDBJ databases">
        <title>Natronolimnobius sp. XQ-INN 246 isolated from Inner Mongolia Autonomous Region of China.</title>
        <authorList>
            <person name="Xue Q."/>
        </authorList>
    </citation>
    <scope>NUCLEOTIDE SEQUENCE [LARGE SCALE GENOMIC DNA]</scope>
    <source>
        <strain evidence="2 3">XQ-INN 246</strain>
    </source>
</reference>
<dbReference type="Pfam" id="PF11255">
    <property type="entry name" value="DUF3054"/>
    <property type="match status" value="1"/>
</dbReference>
<feature type="transmembrane region" description="Helical" evidence="1">
    <location>
        <begin position="55"/>
        <end position="74"/>
    </location>
</feature>
<evidence type="ECO:0000313" key="2">
    <source>
        <dbReference type="EMBL" id="THE66548.1"/>
    </source>
</evidence>
<evidence type="ECO:0000313" key="3">
    <source>
        <dbReference type="Proteomes" id="UP000318864"/>
    </source>
</evidence>
<comment type="caution">
    <text evidence="2">The sequence shown here is derived from an EMBL/GenBank/DDBJ whole genome shotgun (WGS) entry which is preliminary data.</text>
</comment>
<feature type="transmembrane region" description="Helical" evidence="1">
    <location>
        <begin position="111"/>
        <end position="132"/>
    </location>
</feature>
<name>A0A4S3TV38_9EURY</name>
<dbReference type="InterPro" id="IPR021414">
    <property type="entry name" value="DUF3054"/>
</dbReference>
<accession>A0A4S3TV38</accession>
<keyword evidence="1" id="KW-0812">Transmembrane</keyword>
<proteinExistence type="predicted"/>
<organism evidence="2 3">
    <name type="scientific">Salinadaptatus halalkaliphilus</name>
    <dbReference type="NCBI Taxonomy" id="2419781"/>
    <lineage>
        <taxon>Archaea</taxon>
        <taxon>Methanobacteriati</taxon>
        <taxon>Methanobacteriota</taxon>
        <taxon>Stenosarchaea group</taxon>
        <taxon>Halobacteria</taxon>
        <taxon>Halobacteriales</taxon>
        <taxon>Natrialbaceae</taxon>
        <taxon>Salinadaptatus</taxon>
    </lineage>
</organism>
<keyword evidence="1" id="KW-1133">Transmembrane helix</keyword>
<dbReference type="Proteomes" id="UP000318864">
    <property type="component" value="Unassembled WGS sequence"/>
</dbReference>
<feature type="transmembrane region" description="Helical" evidence="1">
    <location>
        <begin position="18"/>
        <end position="35"/>
    </location>
</feature>
<dbReference type="OrthoDB" id="177006at2157"/>